<dbReference type="SUPFAM" id="SSF53335">
    <property type="entry name" value="S-adenosyl-L-methionine-dependent methyltransferases"/>
    <property type="match status" value="1"/>
</dbReference>
<name>X1LD93_9ZZZZ</name>
<dbReference type="InterPro" id="IPR029063">
    <property type="entry name" value="SAM-dependent_MTases_sf"/>
</dbReference>
<dbReference type="GO" id="GO:0008170">
    <property type="term" value="F:N-methyltransferase activity"/>
    <property type="evidence" value="ECO:0007669"/>
    <property type="project" value="InterPro"/>
</dbReference>
<feature type="non-terminal residue" evidence="2">
    <location>
        <position position="89"/>
    </location>
</feature>
<protein>
    <recommendedName>
        <fullName evidence="1">DNA methylase adenine-specific domain-containing protein</fullName>
    </recommendedName>
</protein>
<feature type="domain" description="DNA methylase adenine-specific" evidence="1">
    <location>
        <begin position="50"/>
        <end position="89"/>
    </location>
</feature>
<sequence length="89" mass="9936">MLPTGPDAIQPIGFASDSLEIELRLRKRLSRRHIHDSVGVPEISSREGKVRSIFDPCCGTGGMLTIGKEYVHQNINNKVRLRLLGQELN</sequence>
<gene>
    <name evidence="2" type="ORF">S06H3_21181</name>
</gene>
<comment type="caution">
    <text evidence="2">The sequence shown here is derived from an EMBL/GenBank/DDBJ whole genome shotgun (WGS) entry which is preliminary data.</text>
</comment>
<dbReference type="EMBL" id="BARV01011084">
    <property type="protein sequence ID" value="GAI03821.1"/>
    <property type="molecule type" value="Genomic_DNA"/>
</dbReference>
<proteinExistence type="predicted"/>
<accession>X1LD93</accession>
<dbReference type="Pfam" id="PF02384">
    <property type="entry name" value="N6_Mtase"/>
    <property type="match status" value="1"/>
</dbReference>
<reference evidence="2" key="1">
    <citation type="journal article" date="2014" name="Front. Microbiol.">
        <title>High frequency of phylogenetically diverse reductive dehalogenase-homologous genes in deep subseafloor sedimentary metagenomes.</title>
        <authorList>
            <person name="Kawai M."/>
            <person name="Futagami T."/>
            <person name="Toyoda A."/>
            <person name="Takaki Y."/>
            <person name="Nishi S."/>
            <person name="Hori S."/>
            <person name="Arai W."/>
            <person name="Tsubouchi T."/>
            <person name="Morono Y."/>
            <person name="Uchiyama I."/>
            <person name="Ito T."/>
            <person name="Fujiyama A."/>
            <person name="Inagaki F."/>
            <person name="Takami H."/>
        </authorList>
    </citation>
    <scope>NUCLEOTIDE SEQUENCE</scope>
    <source>
        <strain evidence="2">Expedition CK06-06</strain>
    </source>
</reference>
<organism evidence="2">
    <name type="scientific">marine sediment metagenome</name>
    <dbReference type="NCBI Taxonomy" id="412755"/>
    <lineage>
        <taxon>unclassified sequences</taxon>
        <taxon>metagenomes</taxon>
        <taxon>ecological metagenomes</taxon>
    </lineage>
</organism>
<dbReference type="Gene3D" id="3.40.50.150">
    <property type="entry name" value="Vaccinia Virus protein VP39"/>
    <property type="match status" value="1"/>
</dbReference>
<dbReference type="GO" id="GO:0003677">
    <property type="term" value="F:DNA binding"/>
    <property type="evidence" value="ECO:0007669"/>
    <property type="project" value="InterPro"/>
</dbReference>
<dbReference type="AlphaFoldDB" id="X1LD93"/>
<evidence type="ECO:0000259" key="1">
    <source>
        <dbReference type="Pfam" id="PF02384"/>
    </source>
</evidence>
<evidence type="ECO:0000313" key="2">
    <source>
        <dbReference type="EMBL" id="GAI03821.1"/>
    </source>
</evidence>
<dbReference type="InterPro" id="IPR003356">
    <property type="entry name" value="DNA_methylase_A-5"/>
</dbReference>